<keyword evidence="1" id="KW-0378">Hydrolase</keyword>
<dbReference type="PRINTS" id="PR01908">
    <property type="entry name" value="ADSPHPHTASE"/>
</dbReference>
<feature type="non-terminal residue" evidence="2">
    <location>
        <position position="80"/>
    </location>
</feature>
<dbReference type="PANTHER" id="PTHR45682">
    <property type="entry name" value="AGAP008228-PA"/>
    <property type="match status" value="1"/>
</dbReference>
<name>A0ABD0R9Z4_CIRMR</name>
<dbReference type="Gene3D" id="3.90.190.10">
    <property type="entry name" value="Protein tyrosine phosphatase superfamily"/>
    <property type="match status" value="1"/>
</dbReference>
<comment type="catalytic activity">
    <reaction evidence="1">
        <text>O-phospho-L-seryl-[protein] + H2O = L-seryl-[protein] + phosphate</text>
        <dbReference type="Rhea" id="RHEA:20629"/>
        <dbReference type="Rhea" id="RHEA-COMP:9863"/>
        <dbReference type="Rhea" id="RHEA-COMP:11604"/>
        <dbReference type="ChEBI" id="CHEBI:15377"/>
        <dbReference type="ChEBI" id="CHEBI:29999"/>
        <dbReference type="ChEBI" id="CHEBI:43474"/>
        <dbReference type="ChEBI" id="CHEBI:83421"/>
        <dbReference type="EC" id="3.1.3.16"/>
    </reaction>
</comment>
<evidence type="ECO:0000256" key="1">
    <source>
        <dbReference type="RuleBase" id="RU366038"/>
    </source>
</evidence>
<dbReference type="GO" id="GO:0008138">
    <property type="term" value="F:protein tyrosine/serine/threonine phosphatase activity"/>
    <property type="evidence" value="ECO:0007669"/>
    <property type="project" value="UniProtKB-UniRule"/>
</dbReference>
<comment type="catalytic activity">
    <reaction evidence="1">
        <text>O-phospho-L-tyrosyl-[protein] + H2O = L-tyrosyl-[protein] + phosphate</text>
        <dbReference type="Rhea" id="RHEA:10684"/>
        <dbReference type="Rhea" id="RHEA-COMP:10136"/>
        <dbReference type="Rhea" id="RHEA-COMP:20101"/>
        <dbReference type="ChEBI" id="CHEBI:15377"/>
        <dbReference type="ChEBI" id="CHEBI:43474"/>
        <dbReference type="ChEBI" id="CHEBI:46858"/>
        <dbReference type="ChEBI" id="CHEBI:61978"/>
        <dbReference type="EC" id="3.1.3.48"/>
    </reaction>
</comment>
<comment type="function">
    <text evidence="1">Dual specificity phosphatase able to dephosphorylate phosphotyrosine, phosphoserine and phosphothreonine residues, with a preference for phosphotyrosine as a substrate.</text>
</comment>
<dbReference type="EC" id="3.1.3.48" evidence="1"/>
<dbReference type="PANTHER" id="PTHR45682:SF3">
    <property type="entry name" value="DUAL SPECIFICITY PROTEIN PHOSPHATASE"/>
    <property type="match status" value="1"/>
</dbReference>
<comment type="similarity">
    <text evidence="1">Belongs to the protein-tyrosine phosphatase family. Non-receptor class dual specificity subfamily.</text>
</comment>
<feature type="non-terminal residue" evidence="2">
    <location>
        <position position="1"/>
    </location>
</feature>
<dbReference type="GO" id="GO:0004722">
    <property type="term" value="F:protein serine/threonine phosphatase activity"/>
    <property type="evidence" value="ECO:0007669"/>
    <property type="project" value="UniProtKB-EC"/>
</dbReference>
<dbReference type="EC" id="3.1.3.16" evidence="1"/>
<dbReference type="InterPro" id="IPR029021">
    <property type="entry name" value="Prot-tyrosine_phosphatase-like"/>
</dbReference>
<sequence>STECFHMDQAKLKEMGITHILNVTASEEDLHEKISSREEYYQDMNITYYNVLAVDKDWFDISKYFFQAAQFIHKALSNPE</sequence>
<comment type="caution">
    <text evidence="2">The sequence shown here is derived from an EMBL/GenBank/DDBJ whole genome shotgun (WGS) entry which is preliminary data.</text>
</comment>
<reference evidence="2 3" key="1">
    <citation type="submission" date="2024-05" db="EMBL/GenBank/DDBJ databases">
        <title>Genome sequencing and assembly of Indian major carp, Cirrhinus mrigala (Hamilton, 1822).</title>
        <authorList>
            <person name="Mohindra V."/>
            <person name="Chowdhury L.M."/>
            <person name="Lal K."/>
            <person name="Jena J.K."/>
        </authorList>
    </citation>
    <scope>NUCLEOTIDE SEQUENCE [LARGE SCALE GENOMIC DNA]</scope>
    <source>
        <strain evidence="2">CM1030</strain>
        <tissue evidence="2">Blood</tissue>
    </source>
</reference>
<dbReference type="EMBL" id="JAMKFB020000004">
    <property type="protein sequence ID" value="KAL0195317.1"/>
    <property type="molecule type" value="Genomic_DNA"/>
</dbReference>
<accession>A0ABD0R9Z4</accession>
<dbReference type="Proteomes" id="UP001529510">
    <property type="component" value="Unassembled WGS sequence"/>
</dbReference>
<proteinExistence type="inferred from homology"/>
<dbReference type="InterPro" id="IPR020405">
    <property type="entry name" value="Atypical_DUSP_subfamA"/>
</dbReference>
<dbReference type="SUPFAM" id="SSF52799">
    <property type="entry name" value="(Phosphotyrosine protein) phosphatases II"/>
    <property type="match status" value="1"/>
</dbReference>
<dbReference type="GO" id="GO:0004725">
    <property type="term" value="F:protein tyrosine phosphatase activity"/>
    <property type="evidence" value="ECO:0007669"/>
    <property type="project" value="UniProtKB-EC"/>
</dbReference>
<dbReference type="PRINTS" id="PR01909">
    <property type="entry name" value="ADSPHPHTASEA"/>
</dbReference>
<keyword evidence="1" id="KW-0904">Protein phosphatase</keyword>
<protein>
    <recommendedName>
        <fullName evidence="1">Dual specificity protein phosphatase</fullName>
        <ecNumber evidence="1">3.1.3.16</ecNumber>
        <ecNumber evidence="1">3.1.3.48</ecNumber>
    </recommendedName>
</protein>
<organism evidence="2 3">
    <name type="scientific">Cirrhinus mrigala</name>
    <name type="common">Mrigala</name>
    <dbReference type="NCBI Taxonomy" id="683832"/>
    <lineage>
        <taxon>Eukaryota</taxon>
        <taxon>Metazoa</taxon>
        <taxon>Chordata</taxon>
        <taxon>Craniata</taxon>
        <taxon>Vertebrata</taxon>
        <taxon>Euteleostomi</taxon>
        <taxon>Actinopterygii</taxon>
        <taxon>Neopterygii</taxon>
        <taxon>Teleostei</taxon>
        <taxon>Ostariophysi</taxon>
        <taxon>Cypriniformes</taxon>
        <taxon>Cyprinidae</taxon>
        <taxon>Labeoninae</taxon>
        <taxon>Labeonini</taxon>
        <taxon>Cirrhinus</taxon>
    </lineage>
</organism>
<evidence type="ECO:0000313" key="3">
    <source>
        <dbReference type="Proteomes" id="UP001529510"/>
    </source>
</evidence>
<evidence type="ECO:0000313" key="2">
    <source>
        <dbReference type="EMBL" id="KAL0195317.1"/>
    </source>
</evidence>
<dbReference type="AlphaFoldDB" id="A0ABD0R9Z4"/>
<keyword evidence="3" id="KW-1185">Reference proteome</keyword>
<gene>
    <name evidence="2" type="ORF">M9458_008889</name>
</gene>
<comment type="catalytic activity">
    <reaction evidence="1">
        <text>O-phospho-L-threonyl-[protein] + H2O = L-threonyl-[protein] + phosphate</text>
        <dbReference type="Rhea" id="RHEA:47004"/>
        <dbReference type="Rhea" id="RHEA-COMP:11060"/>
        <dbReference type="Rhea" id="RHEA-COMP:11605"/>
        <dbReference type="ChEBI" id="CHEBI:15377"/>
        <dbReference type="ChEBI" id="CHEBI:30013"/>
        <dbReference type="ChEBI" id="CHEBI:43474"/>
        <dbReference type="ChEBI" id="CHEBI:61977"/>
        <dbReference type="EC" id="3.1.3.16"/>
    </reaction>
</comment>